<accession>A0A7L9RUT4</accession>
<evidence type="ECO:0000313" key="3">
    <source>
        <dbReference type="Proteomes" id="UP000594001"/>
    </source>
</evidence>
<dbReference type="KEGG" id="pbal:CPBP_01183"/>
<dbReference type="EMBL" id="CP054719">
    <property type="protein sequence ID" value="QOL20390.1"/>
    <property type="molecule type" value="Genomic_DNA"/>
</dbReference>
<gene>
    <name evidence="2" type="ORF">CPBP_01183</name>
</gene>
<protein>
    <submittedName>
        <fullName evidence="2">Uncharacterized protein</fullName>
    </submittedName>
</protein>
<proteinExistence type="predicted"/>
<name>A0A7L9RUT4_9PROT</name>
<sequence length="103" mass="11084">MSVCLSSVSGSGLPEDGNVAPMLGSQNAVNKYERTAASLLREANCNSLAPVTLEGYKPVLTIPMRSKAGGVRARITDSVDTPRRPCMRRTESRLLMETNSIET</sequence>
<organism evidence="2 3">
    <name type="scientific">Candidatus Bodocaedibacter vickermanii</name>
    <dbReference type="NCBI Taxonomy" id="2741701"/>
    <lineage>
        <taxon>Bacteria</taxon>
        <taxon>Pseudomonadati</taxon>
        <taxon>Pseudomonadota</taxon>
        <taxon>Alphaproteobacteria</taxon>
        <taxon>Holosporales</taxon>
        <taxon>Candidatus Paracaedibacteraceae</taxon>
        <taxon>Candidatus Bodocaedibacter</taxon>
    </lineage>
</organism>
<reference evidence="2 3" key="1">
    <citation type="submission" date="2020-06" db="EMBL/GenBank/DDBJ databases">
        <title>The endosymbiont of the kinetoplastid Bodo saltans is a Paracaedibacter-like alpha-proteobacterium possessing a putative toxin-antitoxin system.</title>
        <authorList>
            <person name="Midha S."/>
            <person name="Rigden D.J."/>
            <person name="Siozios S."/>
            <person name="Hurst G.D.D."/>
            <person name="Jackson A.P."/>
        </authorList>
    </citation>
    <scope>NUCLEOTIDE SEQUENCE [LARGE SCALE GENOMIC DNA]</scope>
    <source>
        <strain evidence="2">Lake Konstanz</strain>
    </source>
</reference>
<dbReference type="Proteomes" id="UP000594001">
    <property type="component" value="Chromosome"/>
</dbReference>
<feature type="compositionally biased region" description="Basic and acidic residues" evidence="1">
    <location>
        <begin position="74"/>
        <end position="94"/>
    </location>
</feature>
<keyword evidence="3" id="KW-1185">Reference proteome</keyword>
<evidence type="ECO:0000256" key="1">
    <source>
        <dbReference type="SAM" id="MobiDB-lite"/>
    </source>
</evidence>
<dbReference type="AlphaFoldDB" id="A0A7L9RUT4"/>
<feature type="region of interest" description="Disordered" evidence="1">
    <location>
        <begin position="73"/>
        <end position="103"/>
    </location>
</feature>
<evidence type="ECO:0000313" key="2">
    <source>
        <dbReference type="EMBL" id="QOL20390.1"/>
    </source>
</evidence>